<name>A0ABQ1ELK8_9BACL</name>
<comment type="caution">
    <text evidence="1">The sequence shown here is derived from an EMBL/GenBank/DDBJ whole genome shotgun (WGS) entry which is preliminary data.</text>
</comment>
<dbReference type="EMBL" id="BMHE01000009">
    <property type="protein sequence ID" value="GFZ77171.1"/>
    <property type="molecule type" value="Genomic_DNA"/>
</dbReference>
<evidence type="ECO:0000313" key="1">
    <source>
        <dbReference type="EMBL" id="GFZ77171.1"/>
    </source>
</evidence>
<protein>
    <recommendedName>
        <fullName evidence="3">DUF2225 domain-containing protein</fullName>
    </recommendedName>
</protein>
<reference evidence="2" key="1">
    <citation type="journal article" date="2019" name="Int. J. Syst. Evol. Microbiol.">
        <title>The Global Catalogue of Microorganisms (GCM) 10K type strain sequencing project: providing services to taxonomists for standard genome sequencing and annotation.</title>
        <authorList>
            <consortium name="The Broad Institute Genomics Platform"/>
            <consortium name="The Broad Institute Genome Sequencing Center for Infectious Disease"/>
            <person name="Wu L."/>
            <person name="Ma J."/>
        </authorList>
    </citation>
    <scope>NUCLEOTIDE SEQUENCE [LARGE SCALE GENOMIC DNA]</scope>
    <source>
        <strain evidence="2">CGMCC 1.15043</strain>
    </source>
</reference>
<dbReference type="Pfam" id="PF09986">
    <property type="entry name" value="DUF2225"/>
    <property type="match status" value="1"/>
</dbReference>
<gene>
    <name evidence="1" type="ORF">GCM10008018_23390</name>
</gene>
<sequence length="234" mass="27639">MMVEPLYEITVKCTFCDKAFKTMKVRPSFKKASKTDADFCVHYKDINPDYYVVRICPFCGYAHSENFSDKWKPDQKQAFYTDVSQKWTMRDYCGERTREDALQSYKLALLSAQIKDEKARVIAGLLHHLAWLYRASGDWEQEKRFLAFALDAYVSVFETEGMDLNNARLMYLMGELNRRLGRFHEAVKWFSRIINDRKIMDAAMIRASREQWVIAREDMLAIRMELPEEMKQAT</sequence>
<dbReference type="InterPro" id="IPR018708">
    <property type="entry name" value="DUF2225"/>
</dbReference>
<accession>A0ABQ1ELK8</accession>
<dbReference type="Proteomes" id="UP000615455">
    <property type="component" value="Unassembled WGS sequence"/>
</dbReference>
<evidence type="ECO:0008006" key="3">
    <source>
        <dbReference type="Google" id="ProtNLM"/>
    </source>
</evidence>
<dbReference type="Gene3D" id="1.25.40.10">
    <property type="entry name" value="Tetratricopeptide repeat domain"/>
    <property type="match status" value="1"/>
</dbReference>
<dbReference type="SUPFAM" id="SSF48452">
    <property type="entry name" value="TPR-like"/>
    <property type="match status" value="1"/>
</dbReference>
<organism evidence="1 2">
    <name type="scientific">Paenibacillus marchantiophytorum</name>
    <dbReference type="NCBI Taxonomy" id="1619310"/>
    <lineage>
        <taxon>Bacteria</taxon>
        <taxon>Bacillati</taxon>
        <taxon>Bacillota</taxon>
        <taxon>Bacilli</taxon>
        <taxon>Bacillales</taxon>
        <taxon>Paenibacillaceae</taxon>
        <taxon>Paenibacillus</taxon>
    </lineage>
</organism>
<evidence type="ECO:0000313" key="2">
    <source>
        <dbReference type="Proteomes" id="UP000615455"/>
    </source>
</evidence>
<proteinExistence type="predicted"/>
<dbReference type="InterPro" id="IPR011990">
    <property type="entry name" value="TPR-like_helical_dom_sf"/>
</dbReference>
<keyword evidence="2" id="KW-1185">Reference proteome</keyword>